<name>A0A9P6R4J1_9FUNG</name>
<evidence type="ECO:0000256" key="1">
    <source>
        <dbReference type="ARBA" id="ARBA00000971"/>
    </source>
</evidence>
<keyword evidence="3 5" id="KW-0697">Rotamase</keyword>
<comment type="catalytic activity">
    <reaction evidence="1 5">
        <text>[protein]-peptidylproline (omega=180) = [protein]-peptidylproline (omega=0)</text>
        <dbReference type="Rhea" id="RHEA:16237"/>
        <dbReference type="Rhea" id="RHEA-COMP:10747"/>
        <dbReference type="Rhea" id="RHEA-COMP:10748"/>
        <dbReference type="ChEBI" id="CHEBI:83833"/>
        <dbReference type="ChEBI" id="CHEBI:83834"/>
        <dbReference type="EC" id="5.2.1.8"/>
    </reaction>
</comment>
<dbReference type="Pfam" id="PF00254">
    <property type="entry name" value="FKBP_C"/>
    <property type="match status" value="1"/>
</dbReference>
<accession>A0A9P6R4J1</accession>
<evidence type="ECO:0000313" key="8">
    <source>
        <dbReference type="EMBL" id="KAG0309266.1"/>
    </source>
</evidence>
<dbReference type="SUPFAM" id="SSF54534">
    <property type="entry name" value="FKBP-like"/>
    <property type="match status" value="1"/>
</dbReference>
<dbReference type="EC" id="5.2.1.8" evidence="2 5"/>
<keyword evidence="4 5" id="KW-0413">Isomerase</keyword>
<proteinExistence type="predicted"/>
<feature type="domain" description="PPIase FKBP-type" evidence="7">
    <location>
        <begin position="48"/>
        <end position="136"/>
    </location>
</feature>
<dbReference type="AlphaFoldDB" id="A0A9P6R4J1"/>
<keyword evidence="9" id="KW-1185">Reference proteome</keyword>
<sequence length="143" mass="15271">MRFSLAIIAALLLASHIADAKSKTEPTQLQIGVKARNPDPKCVKSKDGDDLSMHYTGTLWSTGAQFDSSVGREPFDFRLGAGQVIQGWDLGLRGMCVGEKRKLTIPATLGYGSQSMGASIPANSALVFEVEMLSINGNGKDEL</sequence>
<dbReference type="PANTHER" id="PTHR45779:SF7">
    <property type="entry name" value="PEPTIDYLPROLYL ISOMERASE"/>
    <property type="match status" value="1"/>
</dbReference>
<dbReference type="InterPro" id="IPR046357">
    <property type="entry name" value="PPIase_dom_sf"/>
</dbReference>
<dbReference type="EMBL" id="JAAAIP010001209">
    <property type="protein sequence ID" value="KAG0309266.1"/>
    <property type="molecule type" value="Genomic_DNA"/>
</dbReference>
<evidence type="ECO:0000256" key="2">
    <source>
        <dbReference type="ARBA" id="ARBA00013194"/>
    </source>
</evidence>
<organism evidence="8 9">
    <name type="scientific">Dissophora globulifera</name>
    <dbReference type="NCBI Taxonomy" id="979702"/>
    <lineage>
        <taxon>Eukaryota</taxon>
        <taxon>Fungi</taxon>
        <taxon>Fungi incertae sedis</taxon>
        <taxon>Mucoromycota</taxon>
        <taxon>Mortierellomycotina</taxon>
        <taxon>Mortierellomycetes</taxon>
        <taxon>Mortierellales</taxon>
        <taxon>Mortierellaceae</taxon>
        <taxon>Dissophora</taxon>
    </lineage>
</organism>
<dbReference type="Gene3D" id="3.10.50.40">
    <property type="match status" value="1"/>
</dbReference>
<dbReference type="FunFam" id="3.10.50.40:FF:000006">
    <property type="entry name" value="Peptidyl-prolyl cis-trans isomerase"/>
    <property type="match status" value="1"/>
</dbReference>
<feature type="signal peptide" evidence="6">
    <location>
        <begin position="1"/>
        <end position="20"/>
    </location>
</feature>
<gene>
    <name evidence="8" type="primary">FKBP2</name>
    <name evidence="8" type="ORF">BGZ99_000922</name>
</gene>
<dbReference type="OrthoDB" id="1902587at2759"/>
<evidence type="ECO:0000256" key="3">
    <source>
        <dbReference type="ARBA" id="ARBA00023110"/>
    </source>
</evidence>
<dbReference type="InterPro" id="IPR001179">
    <property type="entry name" value="PPIase_FKBP_dom"/>
</dbReference>
<keyword evidence="6" id="KW-0732">Signal</keyword>
<protein>
    <recommendedName>
        <fullName evidence="2 5">peptidylprolyl isomerase</fullName>
        <ecNumber evidence="2 5">5.2.1.8</ecNumber>
    </recommendedName>
</protein>
<dbReference type="PANTHER" id="PTHR45779">
    <property type="entry name" value="PEPTIDYLPROLYL ISOMERASE"/>
    <property type="match status" value="1"/>
</dbReference>
<evidence type="ECO:0000256" key="4">
    <source>
        <dbReference type="ARBA" id="ARBA00023235"/>
    </source>
</evidence>
<dbReference type="GO" id="GO:0003755">
    <property type="term" value="F:peptidyl-prolyl cis-trans isomerase activity"/>
    <property type="evidence" value="ECO:0007669"/>
    <property type="project" value="UniProtKB-KW"/>
</dbReference>
<dbReference type="Proteomes" id="UP000738325">
    <property type="component" value="Unassembled WGS sequence"/>
</dbReference>
<evidence type="ECO:0000259" key="7">
    <source>
        <dbReference type="PROSITE" id="PS50059"/>
    </source>
</evidence>
<evidence type="ECO:0000256" key="6">
    <source>
        <dbReference type="SAM" id="SignalP"/>
    </source>
</evidence>
<reference evidence="8" key="1">
    <citation type="journal article" date="2020" name="Fungal Divers.">
        <title>Resolving the Mortierellaceae phylogeny through synthesis of multi-gene phylogenetics and phylogenomics.</title>
        <authorList>
            <person name="Vandepol N."/>
            <person name="Liber J."/>
            <person name="Desiro A."/>
            <person name="Na H."/>
            <person name="Kennedy M."/>
            <person name="Barry K."/>
            <person name="Grigoriev I.V."/>
            <person name="Miller A.N."/>
            <person name="O'Donnell K."/>
            <person name="Stajich J.E."/>
            <person name="Bonito G."/>
        </authorList>
    </citation>
    <scope>NUCLEOTIDE SEQUENCE</scope>
    <source>
        <strain evidence="8">REB-010B</strain>
    </source>
</reference>
<dbReference type="GO" id="GO:0005783">
    <property type="term" value="C:endoplasmic reticulum"/>
    <property type="evidence" value="ECO:0007669"/>
    <property type="project" value="TreeGrafter"/>
</dbReference>
<evidence type="ECO:0000256" key="5">
    <source>
        <dbReference type="PROSITE-ProRule" id="PRU00277"/>
    </source>
</evidence>
<feature type="chain" id="PRO_5040478907" description="peptidylprolyl isomerase" evidence="6">
    <location>
        <begin position="21"/>
        <end position="143"/>
    </location>
</feature>
<dbReference type="InterPro" id="IPR044609">
    <property type="entry name" value="FKBP2/11"/>
</dbReference>
<evidence type="ECO:0000313" key="9">
    <source>
        <dbReference type="Proteomes" id="UP000738325"/>
    </source>
</evidence>
<dbReference type="PROSITE" id="PS50059">
    <property type="entry name" value="FKBP_PPIASE"/>
    <property type="match status" value="1"/>
</dbReference>
<comment type="caution">
    <text evidence="8">The sequence shown here is derived from an EMBL/GenBank/DDBJ whole genome shotgun (WGS) entry which is preliminary data.</text>
</comment>